<dbReference type="PANTHER" id="PTHR31331">
    <property type="entry name" value="LCCL DOMAIN PROTEIN (AFU_ORTHOLOGUE AFUA_5G08630)"/>
    <property type="match status" value="1"/>
</dbReference>
<dbReference type="OrthoDB" id="9814546at2"/>
<evidence type="ECO:0000259" key="2">
    <source>
        <dbReference type="PROSITE" id="PS50820"/>
    </source>
</evidence>
<feature type="signal peptide" evidence="1">
    <location>
        <begin position="1"/>
        <end position="20"/>
    </location>
</feature>
<protein>
    <submittedName>
        <fullName evidence="3">LCCL domain-containing protein</fullName>
    </submittedName>
</protein>
<dbReference type="InterPro" id="IPR004043">
    <property type="entry name" value="LCCL"/>
</dbReference>
<dbReference type="InterPro" id="IPR036609">
    <property type="entry name" value="LCCL_sf"/>
</dbReference>
<dbReference type="InterPro" id="IPR051957">
    <property type="entry name" value="CRISP-LCCL_domain"/>
</dbReference>
<reference evidence="3 4" key="1">
    <citation type="submission" date="2018-07" db="EMBL/GenBank/DDBJ databases">
        <title>Genomic Encyclopedia of Type Strains, Phase IV (KMG-IV): sequencing the most valuable type-strain genomes for metagenomic binning, comparative biology and taxonomic classification.</title>
        <authorList>
            <person name="Goeker M."/>
        </authorList>
    </citation>
    <scope>NUCLEOTIDE SEQUENCE [LARGE SCALE GENOMIC DNA]</scope>
    <source>
        <strain evidence="3 4">DSM 26725</strain>
    </source>
</reference>
<proteinExistence type="predicted"/>
<keyword evidence="1" id="KW-0732">Signal</keyword>
<dbReference type="AlphaFoldDB" id="A0A3D9FGT0"/>
<dbReference type="SUPFAM" id="SSF69848">
    <property type="entry name" value="LCCL domain"/>
    <property type="match status" value="2"/>
</dbReference>
<organism evidence="3 4">
    <name type="scientific">Parasphingopyxis lamellibrachiae</name>
    <dbReference type="NCBI Taxonomy" id="680125"/>
    <lineage>
        <taxon>Bacteria</taxon>
        <taxon>Pseudomonadati</taxon>
        <taxon>Pseudomonadota</taxon>
        <taxon>Alphaproteobacteria</taxon>
        <taxon>Sphingomonadales</taxon>
        <taxon>Sphingomonadaceae</taxon>
        <taxon>Parasphingopyxis</taxon>
    </lineage>
</organism>
<dbReference type="PANTHER" id="PTHR31331:SF1">
    <property type="entry name" value="CYSTEINE RICH SECRETORY PROTEIN LCCL DOMAIN CONTAINING 2"/>
    <property type="match status" value="1"/>
</dbReference>
<gene>
    <name evidence="3" type="ORF">DFR46_1787</name>
</gene>
<dbReference type="RefSeq" id="WP_116236131.1">
    <property type="nucleotide sequence ID" value="NZ_QRDP01000004.1"/>
</dbReference>
<feature type="domain" description="LCCL" evidence="2">
    <location>
        <begin position="182"/>
        <end position="242"/>
    </location>
</feature>
<dbReference type="EMBL" id="QRDP01000004">
    <property type="protein sequence ID" value="RED16757.1"/>
    <property type="molecule type" value="Genomic_DNA"/>
</dbReference>
<keyword evidence="4" id="KW-1185">Reference proteome</keyword>
<feature type="chain" id="PRO_5017790434" evidence="1">
    <location>
        <begin position="21"/>
        <end position="249"/>
    </location>
</feature>
<feature type="domain" description="LCCL" evidence="2">
    <location>
        <begin position="39"/>
        <end position="133"/>
    </location>
</feature>
<dbReference type="PROSITE" id="PS50820">
    <property type="entry name" value="LCCL"/>
    <property type="match status" value="2"/>
</dbReference>
<sequence length="249" mass="25718">MKRHSIINFATVAMSGALLAACGGTAPDEPVEEPAVEVEPLADACPDRVQDMRGSTDAFTCSCSTETAEAGTVWGAGPYSDDSAVCRAAMHAGLVGDEPANVTINFMDGRDSYTASEANGVETRQWGSWGGSFAFEGAELGEPEGEETAALEACPGNARQLRGTEEAVQCSCTAQATEDGTVWGSGTYTDDSGVCRAALHAGIVTGDGGDVTFTIVDGQESYSGSEANGVESRDYGAWSGSFEFEDDKG</sequence>
<evidence type="ECO:0000256" key="1">
    <source>
        <dbReference type="SAM" id="SignalP"/>
    </source>
</evidence>
<accession>A0A3D9FGT0</accession>
<dbReference type="PROSITE" id="PS51257">
    <property type="entry name" value="PROKAR_LIPOPROTEIN"/>
    <property type="match status" value="1"/>
</dbReference>
<name>A0A3D9FGT0_9SPHN</name>
<dbReference type="Gene3D" id="2.170.130.20">
    <property type="entry name" value="LCCL-like domain"/>
    <property type="match status" value="2"/>
</dbReference>
<dbReference type="SMART" id="SM00603">
    <property type="entry name" value="LCCL"/>
    <property type="match status" value="2"/>
</dbReference>
<comment type="caution">
    <text evidence="3">The sequence shown here is derived from an EMBL/GenBank/DDBJ whole genome shotgun (WGS) entry which is preliminary data.</text>
</comment>
<dbReference type="Pfam" id="PF03815">
    <property type="entry name" value="LCCL"/>
    <property type="match status" value="2"/>
</dbReference>
<dbReference type="Proteomes" id="UP000256310">
    <property type="component" value="Unassembled WGS sequence"/>
</dbReference>
<evidence type="ECO:0000313" key="4">
    <source>
        <dbReference type="Proteomes" id="UP000256310"/>
    </source>
</evidence>
<evidence type="ECO:0000313" key="3">
    <source>
        <dbReference type="EMBL" id="RED16757.1"/>
    </source>
</evidence>